<dbReference type="InterPro" id="IPR011712">
    <property type="entry name" value="Sig_transdc_His_kin_sub3_dim/P"/>
</dbReference>
<evidence type="ECO:0000256" key="1">
    <source>
        <dbReference type="ARBA" id="ARBA00001946"/>
    </source>
</evidence>
<keyword evidence="14" id="KW-1185">Reference proteome</keyword>
<name>A0A848KZI5_9ACTN</name>
<accession>A0A848KZI5</accession>
<dbReference type="GO" id="GO:0016020">
    <property type="term" value="C:membrane"/>
    <property type="evidence" value="ECO:0007669"/>
    <property type="project" value="InterPro"/>
</dbReference>
<evidence type="ECO:0000259" key="11">
    <source>
        <dbReference type="SMART" id="SM00065"/>
    </source>
</evidence>
<dbReference type="GO" id="GO:0070026">
    <property type="term" value="F:nitric oxide binding"/>
    <property type="evidence" value="ECO:0007669"/>
    <property type="project" value="UniProtKB-ARBA"/>
</dbReference>
<dbReference type="Proteomes" id="UP000550729">
    <property type="component" value="Unassembled WGS sequence"/>
</dbReference>
<proteinExistence type="predicted"/>
<keyword evidence="3" id="KW-0963">Cytoplasm</keyword>
<keyword evidence="7" id="KW-0418">Kinase</keyword>
<keyword evidence="8" id="KW-0460">Magnesium</keyword>
<gene>
    <name evidence="13" type="ORF">HH308_10290</name>
</gene>
<dbReference type="GO" id="GO:0070025">
    <property type="term" value="F:carbon monoxide binding"/>
    <property type="evidence" value="ECO:0007669"/>
    <property type="project" value="UniProtKB-ARBA"/>
</dbReference>
<dbReference type="Pfam" id="PF02518">
    <property type="entry name" value="HATPase_c"/>
    <property type="match status" value="1"/>
</dbReference>
<feature type="domain" description="Histidine kinase/HSP90-like ATPase" evidence="12">
    <location>
        <begin position="479"/>
        <end position="567"/>
    </location>
</feature>
<keyword evidence="4" id="KW-0597">Phosphoprotein</keyword>
<reference evidence="13 14" key="1">
    <citation type="submission" date="2020-04" db="EMBL/GenBank/DDBJ databases">
        <title>Gordonia sp. nov. TBRC 11910.</title>
        <authorList>
            <person name="Suriyachadkun C."/>
        </authorList>
    </citation>
    <scope>NUCLEOTIDE SEQUENCE [LARGE SCALE GENOMIC DNA]</scope>
    <source>
        <strain evidence="13 14">TBRC 11910</strain>
    </source>
</reference>
<comment type="cofactor">
    <cofactor evidence="1">
        <name>Mg(2+)</name>
        <dbReference type="ChEBI" id="CHEBI:18420"/>
    </cofactor>
</comment>
<keyword evidence="10" id="KW-0902">Two-component regulatory system</keyword>
<dbReference type="InterPro" id="IPR003594">
    <property type="entry name" value="HATPase_dom"/>
</dbReference>
<dbReference type="InterPro" id="IPR050482">
    <property type="entry name" value="Sensor_HK_TwoCompSys"/>
</dbReference>
<dbReference type="GO" id="GO:0020037">
    <property type="term" value="F:heme binding"/>
    <property type="evidence" value="ECO:0007669"/>
    <property type="project" value="UniProtKB-ARBA"/>
</dbReference>
<evidence type="ECO:0000256" key="6">
    <source>
        <dbReference type="ARBA" id="ARBA00022723"/>
    </source>
</evidence>
<protein>
    <submittedName>
        <fullName evidence="13">GAF domain-containing protein</fullName>
    </submittedName>
</protein>
<dbReference type="Gene3D" id="1.20.5.1930">
    <property type="match status" value="1"/>
</dbReference>
<evidence type="ECO:0000256" key="4">
    <source>
        <dbReference type="ARBA" id="ARBA00022553"/>
    </source>
</evidence>
<dbReference type="SUPFAM" id="SSF55781">
    <property type="entry name" value="GAF domain-like"/>
    <property type="match status" value="2"/>
</dbReference>
<dbReference type="EMBL" id="JABBNB010000008">
    <property type="protein sequence ID" value="NMO01601.1"/>
    <property type="molecule type" value="Genomic_DNA"/>
</dbReference>
<feature type="domain" description="GAF" evidence="11">
    <location>
        <begin position="56"/>
        <end position="203"/>
    </location>
</feature>
<dbReference type="InterPro" id="IPR036890">
    <property type="entry name" value="HATPase_C_sf"/>
</dbReference>
<dbReference type="GO" id="GO:0019826">
    <property type="term" value="F:oxygen sensor activity"/>
    <property type="evidence" value="ECO:0007669"/>
    <property type="project" value="UniProtKB-ARBA"/>
</dbReference>
<evidence type="ECO:0000313" key="13">
    <source>
        <dbReference type="EMBL" id="NMO01601.1"/>
    </source>
</evidence>
<dbReference type="SMART" id="SM00065">
    <property type="entry name" value="GAF"/>
    <property type="match status" value="2"/>
</dbReference>
<dbReference type="GO" id="GO:0070483">
    <property type="term" value="P:detection of hypoxia"/>
    <property type="evidence" value="ECO:0007669"/>
    <property type="project" value="UniProtKB-ARBA"/>
</dbReference>
<sequence length="567" mass="60286">MRGQSEPLTVSRRLESLGLDELLGEIRERIETTVQGSRNRIDALLDAVLSVSAGLDLDVTLRRIVRSAIDLAEAQYGALGVLAPDGTLAEFIYEGIDDATRAQIGPLPTGRGVLGVVIEAATPLRLADISAHPASTGFPAHHPPMKTFLGVPIQVRGEVFGRLYLTEKSQDREFTVDDEIVVRALASAAGIAIDNARLYRKAEQRQRWLEATNEVRTSLLTSDDPADALPLIAHHAATLADADIALIAVPDEFADPDRLIVAAGVGVDEGLMRRPIPVAGSTSGAVFTSGEALAVDELQFDVAADATVDVGPALVVPLRGRQTTRGVLVLCRLRGRPSFDGSDLEPATSFADQAAIALEHAESAATRHELALVADRDRIARDLHDHVIQRLFAVGLAMQGTHSRASRLPDVADRLDQHMDQLQDVIHEIRTAIFDLHTVESDQPTLRSTLRDIVTEITAESGLRAAVRISGPLDVIPAGLADDVEAVVREGVSNVVRHANAETVAVTVTVADDLVVEVVDDGSGLPRVSGRSGLAGLKARAVAHGGDLSVDSPRGGGTRLVWSTPLP</sequence>
<dbReference type="InterPro" id="IPR003018">
    <property type="entry name" value="GAF"/>
</dbReference>
<dbReference type="Pfam" id="PF13492">
    <property type="entry name" value="GAF_3"/>
    <property type="match status" value="1"/>
</dbReference>
<dbReference type="SUPFAM" id="SSF55874">
    <property type="entry name" value="ATPase domain of HSP90 chaperone/DNA topoisomerase II/histidine kinase"/>
    <property type="match status" value="1"/>
</dbReference>
<evidence type="ECO:0000256" key="5">
    <source>
        <dbReference type="ARBA" id="ARBA00022679"/>
    </source>
</evidence>
<keyword evidence="5" id="KW-0808">Transferase</keyword>
<comment type="cofactor">
    <cofactor evidence="2">
        <name>heme</name>
        <dbReference type="ChEBI" id="CHEBI:30413"/>
    </cofactor>
</comment>
<keyword evidence="9" id="KW-0408">Iron</keyword>
<evidence type="ECO:0000259" key="12">
    <source>
        <dbReference type="SMART" id="SM00387"/>
    </source>
</evidence>
<dbReference type="SMART" id="SM00387">
    <property type="entry name" value="HATPase_c"/>
    <property type="match status" value="1"/>
</dbReference>
<dbReference type="Gene3D" id="3.30.450.40">
    <property type="match status" value="2"/>
</dbReference>
<dbReference type="PANTHER" id="PTHR24421">
    <property type="entry name" value="NITRATE/NITRITE SENSOR PROTEIN NARX-RELATED"/>
    <property type="match status" value="1"/>
</dbReference>
<keyword evidence="6" id="KW-0479">Metal-binding</keyword>
<dbReference type="FunFam" id="3.30.450.40:FF:000052">
    <property type="entry name" value="Oxygen sensor histidine kinase response regulator DevS/DosS"/>
    <property type="match status" value="1"/>
</dbReference>
<dbReference type="GO" id="GO:0000155">
    <property type="term" value="F:phosphorelay sensor kinase activity"/>
    <property type="evidence" value="ECO:0007669"/>
    <property type="project" value="InterPro"/>
</dbReference>
<dbReference type="GO" id="GO:0019825">
    <property type="term" value="F:oxygen binding"/>
    <property type="evidence" value="ECO:0007669"/>
    <property type="project" value="UniProtKB-ARBA"/>
</dbReference>
<evidence type="ECO:0000313" key="14">
    <source>
        <dbReference type="Proteomes" id="UP000550729"/>
    </source>
</evidence>
<dbReference type="Gene3D" id="3.30.565.10">
    <property type="entry name" value="Histidine kinase-like ATPase, C-terminal domain"/>
    <property type="match status" value="1"/>
</dbReference>
<organism evidence="13 14">
    <name type="scientific">Gordonia asplenii</name>
    <dbReference type="NCBI Taxonomy" id="2725283"/>
    <lineage>
        <taxon>Bacteria</taxon>
        <taxon>Bacillati</taxon>
        <taxon>Actinomycetota</taxon>
        <taxon>Actinomycetes</taxon>
        <taxon>Mycobacteriales</taxon>
        <taxon>Gordoniaceae</taxon>
        <taxon>Gordonia</taxon>
    </lineage>
</organism>
<evidence type="ECO:0000256" key="7">
    <source>
        <dbReference type="ARBA" id="ARBA00022777"/>
    </source>
</evidence>
<dbReference type="Pfam" id="PF07730">
    <property type="entry name" value="HisKA_3"/>
    <property type="match status" value="1"/>
</dbReference>
<dbReference type="PANTHER" id="PTHR24421:SF56">
    <property type="entry name" value="OXYGEN SENSOR HISTIDINE KINASE RESPONSE REGULATOR DOST"/>
    <property type="match status" value="1"/>
</dbReference>
<dbReference type="InterPro" id="IPR029016">
    <property type="entry name" value="GAF-like_dom_sf"/>
</dbReference>
<comment type="caution">
    <text evidence="13">The sequence shown here is derived from an EMBL/GenBank/DDBJ whole genome shotgun (WGS) entry which is preliminary data.</text>
</comment>
<dbReference type="Pfam" id="PF13185">
    <property type="entry name" value="GAF_2"/>
    <property type="match status" value="1"/>
</dbReference>
<evidence type="ECO:0000256" key="10">
    <source>
        <dbReference type="ARBA" id="ARBA00023012"/>
    </source>
</evidence>
<feature type="domain" description="GAF" evidence="11">
    <location>
        <begin position="224"/>
        <end position="368"/>
    </location>
</feature>
<evidence type="ECO:0000256" key="2">
    <source>
        <dbReference type="ARBA" id="ARBA00001971"/>
    </source>
</evidence>
<dbReference type="AlphaFoldDB" id="A0A848KZI5"/>
<dbReference type="GO" id="GO:0005524">
    <property type="term" value="F:ATP binding"/>
    <property type="evidence" value="ECO:0007669"/>
    <property type="project" value="UniProtKB-ARBA"/>
</dbReference>
<evidence type="ECO:0000256" key="3">
    <source>
        <dbReference type="ARBA" id="ARBA00022490"/>
    </source>
</evidence>
<evidence type="ECO:0000256" key="8">
    <source>
        <dbReference type="ARBA" id="ARBA00022842"/>
    </source>
</evidence>
<dbReference type="GO" id="GO:0046983">
    <property type="term" value="F:protein dimerization activity"/>
    <property type="evidence" value="ECO:0007669"/>
    <property type="project" value="InterPro"/>
</dbReference>
<evidence type="ECO:0000256" key="9">
    <source>
        <dbReference type="ARBA" id="ARBA00023004"/>
    </source>
</evidence>
<dbReference type="GO" id="GO:0000287">
    <property type="term" value="F:magnesium ion binding"/>
    <property type="evidence" value="ECO:0007669"/>
    <property type="project" value="UniProtKB-ARBA"/>
</dbReference>
<dbReference type="RefSeq" id="WP_170194094.1">
    <property type="nucleotide sequence ID" value="NZ_JABBNB010000008.1"/>
</dbReference>